<accession>A0A383WH48</accession>
<sequence length="230" mass="23940">MMPAGSAGAVTSCPAVRALVTKADAPPFEAFPGLEQLVQGSGWQPAAFTSLAQHCKGLQKLHISSHVDVSMSNLYGDAAAECAAAVPSLSALQQLTWLSFVPNDRAEVAALAALAALQQLRGLMVQIPARWSQLQLSDLAALSALQGLKKLTIELPSIKAGSNSLSCKEVQQVLASVRHVRSVRLYLDAGRVPAAEEVVREARQANAAAGVGGPANLLVAALDPGGDYRE</sequence>
<gene>
    <name evidence="2" type="ORF">BQ4739_LOCUS16410</name>
</gene>
<proteinExistence type="predicted"/>
<reference evidence="2 3" key="1">
    <citation type="submission" date="2016-10" db="EMBL/GenBank/DDBJ databases">
        <authorList>
            <person name="Cai Z."/>
        </authorList>
    </citation>
    <scope>NUCLEOTIDE SEQUENCE [LARGE SCALE GENOMIC DNA]</scope>
</reference>
<evidence type="ECO:0000256" key="1">
    <source>
        <dbReference type="ARBA" id="ARBA00004430"/>
    </source>
</evidence>
<dbReference type="Gene3D" id="3.80.10.10">
    <property type="entry name" value="Ribonuclease Inhibitor"/>
    <property type="match status" value="1"/>
</dbReference>
<dbReference type="AlphaFoldDB" id="A0A383WH48"/>
<dbReference type="EMBL" id="FNXT01001248">
    <property type="protein sequence ID" value="SZX76046.1"/>
    <property type="molecule type" value="Genomic_DNA"/>
</dbReference>
<protein>
    <submittedName>
        <fullName evidence="2">Uncharacterized protein</fullName>
    </submittedName>
</protein>
<evidence type="ECO:0000313" key="3">
    <source>
        <dbReference type="Proteomes" id="UP000256970"/>
    </source>
</evidence>
<comment type="subcellular location">
    <subcellularLocation>
        <location evidence="1">Cytoplasm</location>
        <location evidence="1">Cytoskeleton</location>
        <location evidence="1">Cilium axoneme</location>
    </subcellularLocation>
</comment>
<keyword evidence="3" id="KW-1185">Reference proteome</keyword>
<dbReference type="GO" id="GO:0005930">
    <property type="term" value="C:axoneme"/>
    <property type="evidence" value="ECO:0007669"/>
    <property type="project" value="UniProtKB-SubCell"/>
</dbReference>
<dbReference type="InterPro" id="IPR032675">
    <property type="entry name" value="LRR_dom_sf"/>
</dbReference>
<name>A0A383WH48_TETOB</name>
<evidence type="ECO:0000313" key="2">
    <source>
        <dbReference type="EMBL" id="SZX76046.1"/>
    </source>
</evidence>
<organism evidence="2 3">
    <name type="scientific">Tetradesmus obliquus</name>
    <name type="common">Green alga</name>
    <name type="synonym">Acutodesmus obliquus</name>
    <dbReference type="NCBI Taxonomy" id="3088"/>
    <lineage>
        <taxon>Eukaryota</taxon>
        <taxon>Viridiplantae</taxon>
        <taxon>Chlorophyta</taxon>
        <taxon>core chlorophytes</taxon>
        <taxon>Chlorophyceae</taxon>
        <taxon>CS clade</taxon>
        <taxon>Sphaeropleales</taxon>
        <taxon>Scenedesmaceae</taxon>
        <taxon>Tetradesmus</taxon>
    </lineage>
</organism>
<dbReference type="Proteomes" id="UP000256970">
    <property type="component" value="Unassembled WGS sequence"/>
</dbReference>